<dbReference type="SUPFAM" id="SSF109998">
    <property type="entry name" value="Triger factor/SurA peptide-binding domain-like"/>
    <property type="match status" value="1"/>
</dbReference>
<name>A0A7Z2S8S5_9SPHN</name>
<keyword evidence="3" id="KW-1185">Reference proteome</keyword>
<evidence type="ECO:0000313" key="2">
    <source>
        <dbReference type="EMBL" id="QHL90119.1"/>
    </source>
</evidence>
<organism evidence="2 3">
    <name type="scientific">Sphingomonas changnyeongensis</name>
    <dbReference type="NCBI Taxonomy" id="2698679"/>
    <lineage>
        <taxon>Bacteria</taxon>
        <taxon>Pseudomonadati</taxon>
        <taxon>Pseudomonadota</taxon>
        <taxon>Alphaproteobacteria</taxon>
        <taxon>Sphingomonadales</taxon>
        <taxon>Sphingomonadaceae</taxon>
        <taxon>Sphingomonas</taxon>
    </lineage>
</organism>
<dbReference type="AlphaFoldDB" id="A0A7Z2S8S5"/>
<feature type="compositionally biased region" description="Basic and acidic residues" evidence="1">
    <location>
        <begin position="260"/>
        <end position="269"/>
    </location>
</feature>
<dbReference type="PROSITE" id="PS51257">
    <property type="entry name" value="PROKAR_LIPOPROTEIN"/>
    <property type="match status" value="1"/>
</dbReference>
<dbReference type="Gene3D" id="1.10.8.1040">
    <property type="match status" value="1"/>
</dbReference>
<dbReference type="GO" id="GO:0016853">
    <property type="term" value="F:isomerase activity"/>
    <property type="evidence" value="ECO:0007669"/>
    <property type="project" value="UniProtKB-KW"/>
</dbReference>
<keyword evidence="2" id="KW-0413">Isomerase</keyword>
<proteinExistence type="predicted"/>
<evidence type="ECO:0000256" key="1">
    <source>
        <dbReference type="SAM" id="MobiDB-lite"/>
    </source>
</evidence>
<dbReference type="KEGG" id="schy:GVO57_03815"/>
<feature type="region of interest" description="Disordered" evidence="1">
    <location>
        <begin position="260"/>
        <end position="290"/>
    </location>
</feature>
<gene>
    <name evidence="2" type="ORF">GVO57_03815</name>
</gene>
<sequence length="290" mass="31552">MKKLYMGVLLVGTALVAGCGKGNDAQLEKGQVVATVGGKDVTIHELNAELQGVQLPAGADRKQTEQAVLQQVVQRKILADIARERGLDKTPMFLIQQKRAEETLLAQLLQRQLASSVKQPTAQEVQTFIAQNPDLFAERKIFNIDQIQFETPKDPRALLAYQPFKTMAEVEAQLKKDGLRYRRAPAVLDVATANPELVQRVLKLPAGEIFIIPGGGAVIANQIIGQRVEPLAGDQANQLATSLIQQRKFADLTKRDLEPKVKKARDEVKYQGGYAPPKPAGAPAAAPAAK</sequence>
<dbReference type="EMBL" id="CP047895">
    <property type="protein sequence ID" value="QHL90119.1"/>
    <property type="molecule type" value="Genomic_DNA"/>
</dbReference>
<dbReference type="RefSeq" id="WP_160591995.1">
    <property type="nucleotide sequence ID" value="NZ_CP047895.1"/>
</dbReference>
<feature type="compositionally biased region" description="Low complexity" evidence="1">
    <location>
        <begin position="281"/>
        <end position="290"/>
    </location>
</feature>
<dbReference type="InterPro" id="IPR027304">
    <property type="entry name" value="Trigger_fact/SurA_dom_sf"/>
</dbReference>
<protein>
    <submittedName>
        <fullName evidence="2">Peptidyl-prolyl cis-trans isomerase, EpsD family</fullName>
    </submittedName>
</protein>
<reference evidence="2 3" key="1">
    <citation type="submission" date="2020-01" db="EMBL/GenBank/DDBJ databases">
        <title>Sphingomonas sp. C33 whole genome sequece.</title>
        <authorList>
            <person name="Park C."/>
        </authorList>
    </citation>
    <scope>NUCLEOTIDE SEQUENCE [LARGE SCALE GENOMIC DNA]</scope>
    <source>
        <strain evidence="2 3">C33</strain>
    </source>
</reference>
<dbReference type="Proteomes" id="UP000464468">
    <property type="component" value="Chromosome"/>
</dbReference>
<accession>A0A7Z2S8S5</accession>
<evidence type="ECO:0000313" key="3">
    <source>
        <dbReference type="Proteomes" id="UP000464468"/>
    </source>
</evidence>